<gene>
    <name evidence="3" type="ORF">Bequi_02285</name>
</gene>
<dbReference type="Proteomes" id="UP001203761">
    <property type="component" value="Unassembled WGS sequence"/>
</dbReference>
<feature type="compositionally biased region" description="Low complexity" evidence="1">
    <location>
        <begin position="12"/>
        <end position="22"/>
    </location>
</feature>
<reference evidence="3" key="1">
    <citation type="submission" date="2022-02" db="EMBL/GenBank/DDBJ databases">
        <authorList>
            <person name="Lee M."/>
            <person name="Kim S.-J."/>
            <person name="Jung M.-Y."/>
        </authorList>
    </citation>
    <scope>NUCLEOTIDE SEQUENCE</scope>
    <source>
        <strain evidence="3">JHP9</strain>
    </source>
</reference>
<protein>
    <submittedName>
        <fullName evidence="3">Uncharacterized protein</fullName>
    </submittedName>
</protein>
<comment type="caution">
    <text evidence="3">The sequence shown here is derived from an EMBL/GenBank/DDBJ whole genome shotgun (WGS) entry which is preliminary data.</text>
</comment>
<organism evidence="3 4">
    <name type="scientific">Brachybacterium equifaecis</name>
    <dbReference type="NCBI Taxonomy" id="2910770"/>
    <lineage>
        <taxon>Bacteria</taxon>
        <taxon>Bacillati</taxon>
        <taxon>Actinomycetota</taxon>
        <taxon>Actinomycetes</taxon>
        <taxon>Micrococcales</taxon>
        <taxon>Dermabacteraceae</taxon>
        <taxon>Brachybacterium</taxon>
    </lineage>
</organism>
<feature type="compositionally biased region" description="Basic and acidic residues" evidence="1">
    <location>
        <begin position="47"/>
        <end position="117"/>
    </location>
</feature>
<proteinExistence type="predicted"/>
<feature type="transmembrane region" description="Helical" evidence="2">
    <location>
        <begin position="223"/>
        <end position="241"/>
    </location>
</feature>
<evidence type="ECO:0000256" key="1">
    <source>
        <dbReference type="SAM" id="MobiDB-lite"/>
    </source>
</evidence>
<evidence type="ECO:0000313" key="3">
    <source>
        <dbReference type="EMBL" id="MCL6422228.1"/>
    </source>
</evidence>
<evidence type="ECO:0000313" key="4">
    <source>
        <dbReference type="Proteomes" id="UP001203761"/>
    </source>
</evidence>
<feature type="region of interest" description="Disordered" evidence="1">
    <location>
        <begin position="1"/>
        <end position="134"/>
    </location>
</feature>
<dbReference type="InterPro" id="IPR036259">
    <property type="entry name" value="MFS_trans_sf"/>
</dbReference>
<accession>A0ABT0QYH9</accession>
<dbReference type="SUPFAM" id="SSF103473">
    <property type="entry name" value="MFS general substrate transporter"/>
    <property type="match status" value="1"/>
</dbReference>
<dbReference type="RefSeq" id="WP_249736382.1">
    <property type="nucleotide sequence ID" value="NZ_JAKNCJ010000001.1"/>
</dbReference>
<evidence type="ECO:0000256" key="2">
    <source>
        <dbReference type="SAM" id="Phobius"/>
    </source>
</evidence>
<feature type="transmembrane region" description="Helical" evidence="2">
    <location>
        <begin position="276"/>
        <end position="299"/>
    </location>
</feature>
<feature type="transmembrane region" description="Helical" evidence="2">
    <location>
        <begin position="190"/>
        <end position="211"/>
    </location>
</feature>
<feature type="transmembrane region" description="Helical" evidence="2">
    <location>
        <begin position="147"/>
        <end position="170"/>
    </location>
</feature>
<name>A0ABT0QYH9_9MICO</name>
<sequence length="307" mass="33426">MSSPYRPENEPELLPEAASAPSTVHPGAPRLDDAQSPTADLAANPTRRAELDARDERAGDRERDRDLRYRREESRPAPSERRDPDPDRRERARDLDSRTSPQDRDRRRWEEDRDARQRSSSPTTPRTAGSHDAPATEVKLTRRLQMLTVVVGFLFFLALLIELLLMAMGTEHGTLTADGTSTGATGWAETLRVIALGGVLILAPLTMLFAGSCLGRYRALAKLAAILLFLGAAVRMGWTFLLEAAERTGVLSSGTLLGNQVLETTGPALAQGDLRLAAWGVLVGSLVATLIGLLGLIAIRPKAPRVR</sequence>
<keyword evidence="2" id="KW-0472">Membrane</keyword>
<dbReference type="EMBL" id="JAKNCJ010000001">
    <property type="protein sequence ID" value="MCL6422228.1"/>
    <property type="molecule type" value="Genomic_DNA"/>
</dbReference>
<keyword evidence="2" id="KW-0812">Transmembrane</keyword>
<keyword evidence="4" id="KW-1185">Reference proteome</keyword>
<keyword evidence="2" id="KW-1133">Transmembrane helix</keyword>